<dbReference type="OrthoDB" id="1426911at2759"/>
<dbReference type="PANTHER" id="PTHR24177">
    <property type="entry name" value="CASKIN"/>
    <property type="match status" value="1"/>
</dbReference>
<comment type="subcellular location">
    <subcellularLocation>
        <location evidence="1">Cell membrane</location>
        <topology evidence="1">Peripheral membrane protein</topology>
        <orientation evidence="1">Cytoplasmic side</orientation>
    </subcellularLocation>
</comment>
<feature type="domain" description="PGG" evidence="4">
    <location>
        <begin position="493"/>
        <end position="604"/>
    </location>
</feature>
<evidence type="ECO:0000256" key="2">
    <source>
        <dbReference type="SAM" id="MobiDB-lite"/>
    </source>
</evidence>
<dbReference type="Gene3D" id="1.25.40.20">
    <property type="entry name" value="Ankyrin repeat-containing domain"/>
    <property type="match status" value="2"/>
</dbReference>
<evidence type="ECO:0000313" key="5">
    <source>
        <dbReference type="EMBL" id="KAF7814038.1"/>
    </source>
</evidence>
<gene>
    <name evidence="5" type="ORF">G2W53_028007</name>
</gene>
<evidence type="ECO:0000256" key="3">
    <source>
        <dbReference type="SAM" id="Phobius"/>
    </source>
</evidence>
<dbReference type="GO" id="GO:0005886">
    <property type="term" value="C:plasma membrane"/>
    <property type="evidence" value="ECO:0007669"/>
    <property type="project" value="UniProtKB-SubCell"/>
</dbReference>
<sequence length="660" mass="74614">MNMEAIRHKIYSAVLGQKWEEVVEIYKHHPQTHTWKITKSEDTALHVAITLGAPHHILESLIGAIVRNTEAPMKSLAAKNNREDTPLHCAASRGCGAICELLITRGRQALVCARNKYGETPLFLAALNGHREAFLCLHSVYAEMEPRTCLGLWRRKNGDTILHSTIQRQYFDLALEIMYLYDEEMIGSAVNVRGVTPLQVLASIPSAFLSGTRLTWRHKLYYNYIKVEQLKIESKSKGYVVNVAESHDDRESRQLLKACAPFHKTRGSLRKIKEKHVRGEHIMKKLLEINSEYEYKENEIAPYEQSDAPKELEDIIGKSADQKDKNSTSSNSNSNDNDKKKEKKSRRKDKKSTALLVATKYGLIELVREIESRVPLAMYDKTEPKKRNIVLTAVHKRQSHILKFLMGHSLWGTLSQSVDANGNNVLHMAAFLPKHMPWQIHGSAMQMQYEAKWYEYVKENVPAYLSSQENKDGDTPAEVFAERHKDLLKDSNEWVKDTSGSYSIVAALTAGVTYATSYTVPGGTDGTTGKPILQGHTAYNIFVVSVLVSFCFSITSLAAFLAVYSSRKQPTDYRRGLPLKLCLGLTSFFVSIVSMLVSFCAAHSFELDPRIKHEVSPWYSLILIPLCFYTVAQIPLYWDLLEASFTSVPHPKYVGENVPM</sequence>
<dbReference type="AlphaFoldDB" id="A0A834WA47"/>
<dbReference type="Proteomes" id="UP000634136">
    <property type="component" value="Unassembled WGS sequence"/>
</dbReference>
<dbReference type="Pfam" id="PF12796">
    <property type="entry name" value="Ank_2"/>
    <property type="match status" value="1"/>
</dbReference>
<accession>A0A834WA47</accession>
<dbReference type="Pfam" id="PF13962">
    <property type="entry name" value="PGG"/>
    <property type="match status" value="1"/>
</dbReference>
<keyword evidence="3" id="KW-0812">Transmembrane</keyword>
<name>A0A834WA47_9FABA</name>
<feature type="transmembrane region" description="Helical" evidence="3">
    <location>
        <begin position="617"/>
        <end position="638"/>
    </location>
</feature>
<dbReference type="InterPro" id="IPR036770">
    <property type="entry name" value="Ankyrin_rpt-contain_sf"/>
</dbReference>
<feature type="transmembrane region" description="Helical" evidence="3">
    <location>
        <begin position="541"/>
        <end position="564"/>
    </location>
</feature>
<comment type="caution">
    <text evidence="5">The sequence shown here is derived from an EMBL/GenBank/DDBJ whole genome shotgun (WGS) entry which is preliminary data.</text>
</comment>
<feature type="transmembrane region" description="Helical" evidence="3">
    <location>
        <begin position="585"/>
        <end position="605"/>
    </location>
</feature>
<feature type="region of interest" description="Disordered" evidence="2">
    <location>
        <begin position="318"/>
        <end position="351"/>
    </location>
</feature>
<dbReference type="SUPFAM" id="SSF48403">
    <property type="entry name" value="Ankyrin repeat"/>
    <property type="match status" value="1"/>
</dbReference>
<keyword evidence="6" id="KW-1185">Reference proteome</keyword>
<evidence type="ECO:0000313" key="6">
    <source>
        <dbReference type="Proteomes" id="UP000634136"/>
    </source>
</evidence>
<evidence type="ECO:0000256" key="1">
    <source>
        <dbReference type="ARBA" id="ARBA00004413"/>
    </source>
</evidence>
<organism evidence="5 6">
    <name type="scientific">Senna tora</name>
    <dbReference type="NCBI Taxonomy" id="362788"/>
    <lineage>
        <taxon>Eukaryota</taxon>
        <taxon>Viridiplantae</taxon>
        <taxon>Streptophyta</taxon>
        <taxon>Embryophyta</taxon>
        <taxon>Tracheophyta</taxon>
        <taxon>Spermatophyta</taxon>
        <taxon>Magnoliopsida</taxon>
        <taxon>eudicotyledons</taxon>
        <taxon>Gunneridae</taxon>
        <taxon>Pentapetalae</taxon>
        <taxon>rosids</taxon>
        <taxon>fabids</taxon>
        <taxon>Fabales</taxon>
        <taxon>Fabaceae</taxon>
        <taxon>Caesalpinioideae</taxon>
        <taxon>Cassia clade</taxon>
        <taxon>Senna</taxon>
    </lineage>
</organism>
<feature type="compositionally biased region" description="Basic residues" evidence="2">
    <location>
        <begin position="341"/>
        <end position="350"/>
    </location>
</feature>
<dbReference type="EMBL" id="JAAIUW010000009">
    <property type="protein sequence ID" value="KAF7814038.1"/>
    <property type="molecule type" value="Genomic_DNA"/>
</dbReference>
<dbReference type="InterPro" id="IPR026961">
    <property type="entry name" value="PGG_dom"/>
</dbReference>
<protein>
    <submittedName>
        <fullName evidence="5">Ankyrin repeat-containing protein ITN1 isoform X3</fullName>
    </submittedName>
</protein>
<dbReference type="InterPro" id="IPR002110">
    <property type="entry name" value="Ankyrin_rpt"/>
</dbReference>
<evidence type="ECO:0000259" key="4">
    <source>
        <dbReference type="Pfam" id="PF13962"/>
    </source>
</evidence>
<keyword evidence="3" id="KW-1133">Transmembrane helix</keyword>
<dbReference type="SMART" id="SM00248">
    <property type="entry name" value="ANK"/>
    <property type="match status" value="5"/>
</dbReference>
<dbReference type="PANTHER" id="PTHR24177:SF365">
    <property type="entry name" value="ANKYRIN REPEAT-CONTAINING PROTEIN NPR4-LIKE ISOFORM X1"/>
    <property type="match status" value="1"/>
</dbReference>
<proteinExistence type="predicted"/>
<keyword evidence="3" id="KW-0472">Membrane</keyword>
<reference evidence="5" key="1">
    <citation type="submission" date="2020-09" db="EMBL/GenBank/DDBJ databases">
        <title>Genome-Enabled Discovery of Anthraquinone Biosynthesis in Senna tora.</title>
        <authorList>
            <person name="Kang S.-H."/>
            <person name="Pandey R.P."/>
            <person name="Lee C.-M."/>
            <person name="Sim J.-S."/>
            <person name="Jeong J.-T."/>
            <person name="Choi B.-S."/>
            <person name="Jung M."/>
            <person name="Ginzburg D."/>
            <person name="Zhao K."/>
            <person name="Won S.Y."/>
            <person name="Oh T.-J."/>
            <person name="Yu Y."/>
            <person name="Kim N.-H."/>
            <person name="Lee O.R."/>
            <person name="Lee T.-H."/>
            <person name="Bashyal P."/>
            <person name="Kim T.-S."/>
            <person name="Lee W.-H."/>
            <person name="Kawkins C."/>
            <person name="Kim C.-K."/>
            <person name="Kim J.S."/>
            <person name="Ahn B.O."/>
            <person name="Rhee S.Y."/>
            <person name="Sohng J.K."/>
        </authorList>
    </citation>
    <scope>NUCLEOTIDE SEQUENCE</scope>
    <source>
        <tissue evidence="5">Leaf</tissue>
    </source>
</reference>